<keyword evidence="2" id="KW-1185">Reference proteome</keyword>
<dbReference type="RefSeq" id="WP_109745158.1">
    <property type="nucleotide sequence ID" value="NZ_QGGO01000038.1"/>
</dbReference>
<evidence type="ECO:0008006" key="3">
    <source>
        <dbReference type="Google" id="ProtNLM"/>
    </source>
</evidence>
<protein>
    <recommendedName>
        <fullName evidence="3">DUF4177 domain-containing protein</fullName>
    </recommendedName>
</protein>
<comment type="caution">
    <text evidence="1">The sequence shown here is derived from an EMBL/GenBank/DDBJ whole genome shotgun (WGS) entry which is preliminary data.</text>
</comment>
<name>A0A316DHA9_9BACT</name>
<reference evidence="1 2" key="1">
    <citation type="submission" date="2018-05" db="EMBL/GenBank/DDBJ databases">
        <title>Genomic Encyclopedia of Archaeal and Bacterial Type Strains, Phase II (KMG-II): from individual species to whole genera.</title>
        <authorList>
            <person name="Goeker M."/>
        </authorList>
    </citation>
    <scope>NUCLEOTIDE SEQUENCE [LARGE SCALE GENOMIC DNA]</scope>
    <source>
        <strain evidence="1 2">DSM 22214</strain>
    </source>
</reference>
<dbReference type="EMBL" id="QGGO01000038">
    <property type="protein sequence ID" value="PWK17056.1"/>
    <property type="molecule type" value="Genomic_DNA"/>
</dbReference>
<evidence type="ECO:0000313" key="2">
    <source>
        <dbReference type="Proteomes" id="UP000245489"/>
    </source>
</evidence>
<gene>
    <name evidence="1" type="ORF">LV89_04507</name>
</gene>
<dbReference type="OrthoDB" id="1450971at2"/>
<proteinExistence type="predicted"/>
<accession>A0A316DHA9</accession>
<sequence length="64" mass="7376">MQKVISVNINATPEMDSNGKTHFSEHEYPQLNKYLSEGYKVVQFYQIAPSNTLYCSTLTFVLEK</sequence>
<evidence type="ECO:0000313" key="1">
    <source>
        <dbReference type="EMBL" id="PWK17056.1"/>
    </source>
</evidence>
<organism evidence="1 2">
    <name type="scientific">Arcicella aurantiaca</name>
    <dbReference type="NCBI Taxonomy" id="591202"/>
    <lineage>
        <taxon>Bacteria</taxon>
        <taxon>Pseudomonadati</taxon>
        <taxon>Bacteroidota</taxon>
        <taxon>Cytophagia</taxon>
        <taxon>Cytophagales</taxon>
        <taxon>Flectobacillaceae</taxon>
        <taxon>Arcicella</taxon>
    </lineage>
</organism>
<dbReference type="AlphaFoldDB" id="A0A316DHA9"/>
<dbReference type="Proteomes" id="UP000245489">
    <property type="component" value="Unassembled WGS sequence"/>
</dbReference>